<sequence>MKHLRREAAAIVPSAPPAVSPVVMTAVAIVAGTRIGLNMIKSGVVMVNAVAEPASVRPANTKKTIETTAAITT</sequence>
<organism evidence="1 2">
    <name type="scientific">Arabidopsis thaliana</name>
    <name type="common">Mouse-ear cress</name>
    <dbReference type="NCBI Taxonomy" id="3702"/>
    <lineage>
        <taxon>Eukaryota</taxon>
        <taxon>Viridiplantae</taxon>
        <taxon>Streptophyta</taxon>
        <taxon>Embryophyta</taxon>
        <taxon>Tracheophyta</taxon>
        <taxon>Spermatophyta</taxon>
        <taxon>Magnoliopsida</taxon>
        <taxon>eudicotyledons</taxon>
        <taxon>Gunneridae</taxon>
        <taxon>Pentapetalae</taxon>
        <taxon>rosids</taxon>
        <taxon>malvids</taxon>
        <taxon>Brassicales</taxon>
        <taxon>Brassicaceae</taxon>
        <taxon>Camelineae</taxon>
        <taxon>Arabidopsis</taxon>
    </lineage>
</organism>
<dbReference type="EMBL" id="LR881470">
    <property type="protein sequence ID" value="CAD5331087.1"/>
    <property type="molecule type" value="Genomic_DNA"/>
</dbReference>
<proteinExistence type="predicted"/>
<evidence type="ECO:0000313" key="1">
    <source>
        <dbReference type="EMBL" id="CAD5331087.1"/>
    </source>
</evidence>
<dbReference type="AlphaFoldDB" id="A0A7G2F6A7"/>
<evidence type="ECO:0000313" key="2">
    <source>
        <dbReference type="Proteomes" id="UP000516314"/>
    </source>
</evidence>
<name>A0A7G2F6A7_ARATH</name>
<protein>
    <submittedName>
        <fullName evidence="1">(thale cress) hypothetical protein</fullName>
    </submittedName>
</protein>
<dbReference type="Proteomes" id="UP000516314">
    <property type="component" value="Chromosome 5"/>
</dbReference>
<accession>A0A7G2F6A7</accession>
<reference evidence="1 2" key="1">
    <citation type="submission" date="2020-09" db="EMBL/GenBank/DDBJ databases">
        <authorList>
            <person name="Ashkenazy H."/>
        </authorList>
    </citation>
    <scope>NUCLEOTIDE SEQUENCE [LARGE SCALE GENOMIC DNA]</scope>
    <source>
        <strain evidence="2">cv. Cdm-0</strain>
    </source>
</reference>
<gene>
    <name evidence="1" type="ORF">AT9943_LOCUS18580</name>
</gene>